<dbReference type="AlphaFoldDB" id="A0AAQ3NP16"/>
<name>A0AAQ3NP16_VIGMU</name>
<evidence type="ECO:0000313" key="2">
    <source>
        <dbReference type="Proteomes" id="UP001374535"/>
    </source>
</evidence>
<protein>
    <submittedName>
        <fullName evidence="1">Uncharacterized protein</fullName>
    </submittedName>
</protein>
<accession>A0AAQ3NP16</accession>
<proteinExistence type="predicted"/>
<sequence>PLQPQPEPAPNAARGLEDSRLLGATVAPAGFADVAEKDVNSSVPNSEVAVVEGAVLKRKRGRPAKGAPKVVPVVRQKKDEEDVGIYVAPVKRLRIICAILARTLCARGAQKTLILFVSERIKVCAEYA</sequence>
<reference evidence="1 2" key="1">
    <citation type="journal article" date="2023" name="Life. Sci Alliance">
        <title>Evolutionary insights into 3D genome organization and epigenetic landscape of Vigna mungo.</title>
        <authorList>
            <person name="Junaid A."/>
            <person name="Singh B."/>
            <person name="Bhatia S."/>
        </authorList>
    </citation>
    <scope>NUCLEOTIDE SEQUENCE [LARGE SCALE GENOMIC DNA]</scope>
    <source>
        <strain evidence="1">Urdbean</strain>
    </source>
</reference>
<dbReference type="EMBL" id="CP144696">
    <property type="protein sequence ID" value="WVZ11933.1"/>
    <property type="molecule type" value="Genomic_DNA"/>
</dbReference>
<feature type="non-terminal residue" evidence="1">
    <location>
        <position position="128"/>
    </location>
</feature>
<gene>
    <name evidence="1" type="ORF">V8G54_016463</name>
</gene>
<evidence type="ECO:0000313" key="1">
    <source>
        <dbReference type="EMBL" id="WVZ11933.1"/>
    </source>
</evidence>
<dbReference type="Proteomes" id="UP001374535">
    <property type="component" value="Chromosome 5"/>
</dbReference>
<keyword evidence="2" id="KW-1185">Reference proteome</keyword>
<organism evidence="1 2">
    <name type="scientific">Vigna mungo</name>
    <name type="common">Black gram</name>
    <name type="synonym">Phaseolus mungo</name>
    <dbReference type="NCBI Taxonomy" id="3915"/>
    <lineage>
        <taxon>Eukaryota</taxon>
        <taxon>Viridiplantae</taxon>
        <taxon>Streptophyta</taxon>
        <taxon>Embryophyta</taxon>
        <taxon>Tracheophyta</taxon>
        <taxon>Spermatophyta</taxon>
        <taxon>Magnoliopsida</taxon>
        <taxon>eudicotyledons</taxon>
        <taxon>Gunneridae</taxon>
        <taxon>Pentapetalae</taxon>
        <taxon>rosids</taxon>
        <taxon>fabids</taxon>
        <taxon>Fabales</taxon>
        <taxon>Fabaceae</taxon>
        <taxon>Papilionoideae</taxon>
        <taxon>50 kb inversion clade</taxon>
        <taxon>NPAAA clade</taxon>
        <taxon>indigoferoid/millettioid clade</taxon>
        <taxon>Phaseoleae</taxon>
        <taxon>Vigna</taxon>
    </lineage>
</organism>